<proteinExistence type="predicted"/>
<dbReference type="KEGG" id="cben:EG339_15960"/>
<dbReference type="Proteomes" id="UP000271193">
    <property type="component" value="Chromosome"/>
</dbReference>
<organism evidence="1 2">
    <name type="scientific">Chryseobacterium bernardetii</name>
    <dbReference type="NCBI Taxonomy" id="1241978"/>
    <lineage>
        <taxon>Bacteria</taxon>
        <taxon>Pseudomonadati</taxon>
        <taxon>Bacteroidota</taxon>
        <taxon>Flavobacteriia</taxon>
        <taxon>Flavobacteriales</taxon>
        <taxon>Weeksellaceae</taxon>
        <taxon>Chryseobacterium group</taxon>
        <taxon>Chryseobacterium</taxon>
    </lineage>
</organism>
<name>A0A3G6T9J8_9FLAO</name>
<accession>A0A3G6T9J8</accession>
<sequence length="79" mass="8799">MTYLGPIKRCYSATLINKGMKGGYKIPHSPQSWENGSFQKHQKVFKPGKSMILQVFLFVVCSKLKKECKFIGSSAKVGG</sequence>
<keyword evidence="2" id="KW-1185">Reference proteome</keyword>
<dbReference type="EMBL" id="CP033932">
    <property type="protein sequence ID" value="AZB25975.1"/>
    <property type="molecule type" value="Genomic_DNA"/>
</dbReference>
<gene>
    <name evidence="1" type="ORF">EG339_15960</name>
</gene>
<dbReference type="AlphaFoldDB" id="A0A3G6T9J8"/>
<protein>
    <submittedName>
        <fullName evidence="1">Uncharacterized protein</fullName>
    </submittedName>
</protein>
<evidence type="ECO:0000313" key="1">
    <source>
        <dbReference type="EMBL" id="AZB25975.1"/>
    </source>
</evidence>
<evidence type="ECO:0000313" key="2">
    <source>
        <dbReference type="Proteomes" id="UP000271193"/>
    </source>
</evidence>
<reference evidence="2" key="1">
    <citation type="submission" date="2018-11" db="EMBL/GenBank/DDBJ databases">
        <title>Proposal to divide the Flavobacteriaceae and reorganize its genera based on Amino Acid Identity values calculated from whole genome sequences.</title>
        <authorList>
            <person name="Nicholson A.C."/>
            <person name="Gulvik C.A."/>
            <person name="Whitney A.M."/>
            <person name="Humrighouse B.W."/>
            <person name="Bell M."/>
            <person name="Holmes B."/>
            <person name="Steigerwalt A.G."/>
            <person name="Villarma A."/>
            <person name="Sheth M."/>
            <person name="Batra D."/>
            <person name="Pryor J."/>
            <person name="Bernardet J.-F."/>
            <person name="Hugo C."/>
            <person name="Kampfer P."/>
            <person name="Newman J."/>
            <person name="McQuiston J.R."/>
        </authorList>
    </citation>
    <scope>NUCLEOTIDE SEQUENCE [LARGE SCALE GENOMIC DNA]</scope>
    <source>
        <strain evidence="2">G0229</strain>
    </source>
</reference>